<evidence type="ECO:0000313" key="5">
    <source>
        <dbReference type="Proteomes" id="UP000190256"/>
    </source>
</evidence>
<dbReference type="RefSeq" id="WP_078025043.1">
    <property type="nucleotide sequence ID" value="NZ_JADPGM010000005.1"/>
</dbReference>
<evidence type="ECO:0008006" key="6">
    <source>
        <dbReference type="Google" id="ProtNLM"/>
    </source>
</evidence>
<evidence type="ECO:0000313" key="4">
    <source>
        <dbReference type="Proteomes" id="UP000190206"/>
    </source>
</evidence>
<reference evidence="3 5" key="1">
    <citation type="submission" date="2016-12" db="EMBL/GenBank/DDBJ databases">
        <title>Clostridium tepidum sp. nov., a close relative of Clostridium sporogenes and Clostridium botulinum Group I.</title>
        <authorList>
            <person name="Dobritsa A.P."/>
            <person name="Kutumbaka K.K."/>
            <person name="Werner K."/>
            <person name="Wiedmann M."/>
            <person name="Asmus A."/>
            <person name="Samadpour M."/>
        </authorList>
    </citation>
    <scope>NUCLEOTIDE SEQUENCE [LARGE SCALE GENOMIC DNA]</scope>
    <source>
        <strain evidence="3 5">IEH 97212</strain>
    </source>
</reference>
<dbReference type="AlphaFoldDB" id="A0A1S9IBA2"/>
<dbReference type="EMBL" id="MRAE01000009">
    <property type="protein sequence ID" value="OOO67604.1"/>
    <property type="molecule type" value="Genomic_DNA"/>
</dbReference>
<evidence type="ECO:0000313" key="3">
    <source>
        <dbReference type="EMBL" id="OOO67604.1"/>
    </source>
</evidence>
<dbReference type="Proteomes" id="UP000190256">
    <property type="component" value="Unassembled WGS sequence"/>
</dbReference>
<gene>
    <name evidence="2" type="ORF">BS637_11970</name>
    <name evidence="3" type="ORF">BS638_05250</name>
</gene>
<dbReference type="Proteomes" id="UP000190206">
    <property type="component" value="Unassembled WGS sequence"/>
</dbReference>
<evidence type="ECO:0000313" key="2">
    <source>
        <dbReference type="EMBL" id="OOO61489.1"/>
    </source>
</evidence>
<dbReference type="STRING" id="1962263.BS637_11970"/>
<accession>A0A1S9IBA2</accession>
<organism evidence="3 5">
    <name type="scientific">Clostridium tepidum</name>
    <dbReference type="NCBI Taxonomy" id="1962263"/>
    <lineage>
        <taxon>Bacteria</taxon>
        <taxon>Bacillati</taxon>
        <taxon>Bacillota</taxon>
        <taxon>Clostridia</taxon>
        <taxon>Eubacteriales</taxon>
        <taxon>Clostridiaceae</taxon>
        <taxon>Clostridium</taxon>
    </lineage>
</organism>
<name>A0A1S9IBA2_9CLOT</name>
<keyword evidence="1" id="KW-0472">Membrane</keyword>
<evidence type="ECO:0000256" key="1">
    <source>
        <dbReference type="SAM" id="Phobius"/>
    </source>
</evidence>
<reference evidence="2 4" key="2">
    <citation type="submission" date="2016-12" db="EMBL/GenBank/DDBJ databases">
        <title>Clostridium tepidum sp. nov., a close relative of Clostridium sporogenes and Clostridium botulinum Group I.</title>
        <authorList>
            <person name="Dobritsa A.P."/>
            <person name="Kutumbaka K."/>
            <person name="Werner K."/>
            <person name="Samadpour M."/>
        </authorList>
    </citation>
    <scope>NUCLEOTIDE SEQUENCE [LARGE SCALE GENOMIC DNA]</scope>
    <source>
        <strain evidence="2 4">PE</strain>
    </source>
</reference>
<keyword evidence="1" id="KW-0812">Transmembrane</keyword>
<dbReference type="EMBL" id="MRAD01000013">
    <property type="protein sequence ID" value="OOO61489.1"/>
    <property type="molecule type" value="Genomic_DNA"/>
</dbReference>
<keyword evidence="1" id="KW-1133">Transmembrane helix</keyword>
<proteinExistence type="predicted"/>
<keyword evidence="4" id="KW-1185">Reference proteome</keyword>
<comment type="caution">
    <text evidence="3">The sequence shown here is derived from an EMBL/GenBank/DDBJ whole genome shotgun (WGS) entry which is preliminary data.</text>
</comment>
<dbReference type="SUPFAM" id="SSF82171">
    <property type="entry name" value="DPP6 N-terminal domain-like"/>
    <property type="match status" value="1"/>
</dbReference>
<feature type="transmembrane region" description="Helical" evidence="1">
    <location>
        <begin position="7"/>
        <end position="25"/>
    </location>
</feature>
<protein>
    <recommendedName>
        <fullName evidence="6">Dipeptidyl-peptidase IV</fullName>
    </recommendedName>
</protein>
<sequence>MKKIKIIFVWTLIALFLSVGVLFFVDKIYLSSAKTFEINKVEEEEKKIKKAVSIDVPDYAENIKVSFNGEYISYHTENKIVIINVAKKEEKYIEFKNGAVNYTAWLPDRNILFIGEKASENIGSFLALFSYDSEKNEKFQLEDENGKKTIINLPNNNYDINNMTLSTATNTIYLKIKNEQGRSRIYRINTMAQLERVRNLGNNLGEIALMNSEDRVVYENKNDGNIHVEGKDYPITVRDGANHTLLGVDDNDVMYIGKLKGNREEGNIDKIYYWNLDDKTINRKDIELENPINKKDIKILPNGKVVFINANKNRVKDLISKEEFKYTGTFEDISMEAIVSKEGNKVIVKPISLK</sequence>
<dbReference type="OrthoDB" id="1630871at2"/>